<feature type="region of interest" description="Disordered" evidence="1">
    <location>
        <begin position="1"/>
        <end position="65"/>
    </location>
</feature>
<proteinExistence type="predicted"/>
<feature type="compositionally biased region" description="Basic and acidic residues" evidence="1">
    <location>
        <begin position="29"/>
        <end position="42"/>
    </location>
</feature>
<keyword evidence="2" id="KW-0813">Transport</keyword>
<evidence type="ECO:0000313" key="2">
    <source>
        <dbReference type="EMBL" id="KZV24024.1"/>
    </source>
</evidence>
<evidence type="ECO:0000256" key="1">
    <source>
        <dbReference type="SAM" id="MobiDB-lite"/>
    </source>
</evidence>
<sequence length="123" mass="13961">MPPPARSPSAFGMISRFDRPNLVSSTPVDRARWPGRARDGRNQRATHGHSFCMHQPSHVGHGSSRGSAQCVDRTWVWSCQWGSDQGWPERCRQKAGCRWKHRGVGNPEKGRMNRIIAYVGFYD</sequence>
<evidence type="ECO:0000313" key="3">
    <source>
        <dbReference type="Proteomes" id="UP000250235"/>
    </source>
</evidence>
<dbReference type="EMBL" id="KV013071">
    <property type="protein sequence ID" value="KZV24024.1"/>
    <property type="molecule type" value="Genomic_DNA"/>
</dbReference>
<gene>
    <name evidence="2" type="ORF">F511_08985</name>
</gene>
<keyword evidence="2" id="KW-0406">Ion transport</keyword>
<dbReference type="GO" id="GO:0034220">
    <property type="term" value="P:monoatomic ion transmembrane transport"/>
    <property type="evidence" value="ECO:0007669"/>
    <property type="project" value="UniProtKB-KW"/>
</dbReference>
<keyword evidence="3" id="KW-1185">Reference proteome</keyword>
<protein>
    <submittedName>
        <fullName evidence="2">Inward rectifier K+ channel family transporter</fullName>
    </submittedName>
</protein>
<dbReference type="Proteomes" id="UP000250235">
    <property type="component" value="Unassembled WGS sequence"/>
</dbReference>
<dbReference type="AlphaFoldDB" id="A0A2Z7AQ71"/>
<reference evidence="2 3" key="1">
    <citation type="journal article" date="2015" name="Proc. Natl. Acad. Sci. U.S.A.">
        <title>The resurrection genome of Boea hygrometrica: A blueprint for survival of dehydration.</title>
        <authorList>
            <person name="Xiao L."/>
            <person name="Yang G."/>
            <person name="Zhang L."/>
            <person name="Yang X."/>
            <person name="Zhao S."/>
            <person name="Ji Z."/>
            <person name="Zhou Q."/>
            <person name="Hu M."/>
            <person name="Wang Y."/>
            <person name="Chen M."/>
            <person name="Xu Y."/>
            <person name="Jin H."/>
            <person name="Xiao X."/>
            <person name="Hu G."/>
            <person name="Bao F."/>
            <person name="Hu Y."/>
            <person name="Wan P."/>
            <person name="Li L."/>
            <person name="Deng X."/>
            <person name="Kuang T."/>
            <person name="Xiang C."/>
            <person name="Zhu J.K."/>
            <person name="Oliver M.J."/>
            <person name="He Y."/>
        </authorList>
    </citation>
    <scope>NUCLEOTIDE SEQUENCE [LARGE SCALE GENOMIC DNA]</scope>
    <source>
        <strain evidence="3">cv. XS01</strain>
    </source>
</reference>
<organism evidence="2 3">
    <name type="scientific">Dorcoceras hygrometricum</name>
    <dbReference type="NCBI Taxonomy" id="472368"/>
    <lineage>
        <taxon>Eukaryota</taxon>
        <taxon>Viridiplantae</taxon>
        <taxon>Streptophyta</taxon>
        <taxon>Embryophyta</taxon>
        <taxon>Tracheophyta</taxon>
        <taxon>Spermatophyta</taxon>
        <taxon>Magnoliopsida</taxon>
        <taxon>eudicotyledons</taxon>
        <taxon>Gunneridae</taxon>
        <taxon>Pentapetalae</taxon>
        <taxon>asterids</taxon>
        <taxon>lamiids</taxon>
        <taxon>Lamiales</taxon>
        <taxon>Gesneriaceae</taxon>
        <taxon>Didymocarpoideae</taxon>
        <taxon>Trichosporeae</taxon>
        <taxon>Loxocarpinae</taxon>
        <taxon>Dorcoceras</taxon>
    </lineage>
</organism>
<name>A0A2Z7AQ71_9LAMI</name>
<accession>A0A2Z7AQ71</accession>
<keyword evidence="2" id="KW-0407">Ion channel</keyword>